<sequence>MTTRKDIAERNDRALLQAARDVLAEDGAHASVAAIASRAGVGIGSLYRRYKTKEELFQRLSVLSLDHWNEAAERGLADPDPWAGLAAFVRSCVEFGQGSLSPIAGAVEVTREMSAKARHGDELLDELVRRAREAGVLRGDVTAVDISLLIEQLGRSPLVDQLRKQGRDDLLPAAAEARRRLVAIAIDGLRPGSRPLPGSPPGGELFTDRWSSPRQP</sequence>
<name>A0A5C4V1I2_9ACTN</name>
<dbReference type="PRINTS" id="PR00455">
    <property type="entry name" value="HTHTETR"/>
</dbReference>
<keyword evidence="1" id="KW-0805">Transcription regulation</keyword>
<evidence type="ECO:0000313" key="4">
    <source>
        <dbReference type="EMBL" id="KAB8184763.1"/>
    </source>
</evidence>
<comment type="caution">
    <text evidence="4">The sequence shown here is derived from an EMBL/GenBank/DDBJ whole genome shotgun (WGS) entry which is preliminary data.</text>
</comment>
<organism evidence="4 5">
    <name type="scientific">Nonomuraea phyllanthi</name>
    <dbReference type="NCBI Taxonomy" id="2219224"/>
    <lineage>
        <taxon>Bacteria</taxon>
        <taxon>Bacillati</taxon>
        <taxon>Actinomycetota</taxon>
        <taxon>Actinomycetes</taxon>
        <taxon>Streptosporangiales</taxon>
        <taxon>Streptosporangiaceae</taxon>
        <taxon>Nonomuraea</taxon>
    </lineage>
</organism>
<dbReference type="GO" id="GO:0000976">
    <property type="term" value="F:transcription cis-regulatory region binding"/>
    <property type="evidence" value="ECO:0007669"/>
    <property type="project" value="TreeGrafter"/>
</dbReference>
<dbReference type="PROSITE" id="PS50977">
    <property type="entry name" value="HTH_TETR_2"/>
    <property type="match status" value="1"/>
</dbReference>
<dbReference type="PANTHER" id="PTHR30055">
    <property type="entry name" value="HTH-TYPE TRANSCRIPTIONAL REGULATOR RUTR"/>
    <property type="match status" value="1"/>
</dbReference>
<dbReference type="AlphaFoldDB" id="A0A5C4V1I2"/>
<dbReference type="PANTHER" id="PTHR30055:SF234">
    <property type="entry name" value="HTH-TYPE TRANSCRIPTIONAL REGULATOR BETI"/>
    <property type="match status" value="1"/>
</dbReference>
<dbReference type="GO" id="GO:0003700">
    <property type="term" value="F:DNA-binding transcription factor activity"/>
    <property type="evidence" value="ECO:0007669"/>
    <property type="project" value="TreeGrafter"/>
</dbReference>
<dbReference type="RefSeq" id="WP_139637943.1">
    <property type="nucleotide sequence ID" value="NZ_CP045572.1"/>
</dbReference>
<accession>A0A5C4V1I2</accession>
<evidence type="ECO:0000256" key="3">
    <source>
        <dbReference type="ARBA" id="ARBA00023163"/>
    </source>
</evidence>
<dbReference type="OrthoDB" id="9795011at2"/>
<dbReference type="SUPFAM" id="SSF46689">
    <property type="entry name" value="Homeodomain-like"/>
    <property type="match status" value="1"/>
</dbReference>
<dbReference type="InterPro" id="IPR050109">
    <property type="entry name" value="HTH-type_TetR-like_transc_reg"/>
</dbReference>
<reference evidence="4 5" key="1">
    <citation type="submission" date="2019-10" db="EMBL/GenBank/DDBJ databases">
        <title>Nonomuraea sp. nov., isolated from Phyllanthus amarus.</title>
        <authorList>
            <person name="Klykleung N."/>
            <person name="Tanasupawat S."/>
        </authorList>
    </citation>
    <scope>NUCLEOTIDE SEQUENCE [LARGE SCALE GENOMIC DNA]</scope>
    <source>
        <strain evidence="4 5">PA1-10</strain>
    </source>
</reference>
<dbReference type="Pfam" id="PF00440">
    <property type="entry name" value="TetR_N"/>
    <property type="match status" value="1"/>
</dbReference>
<keyword evidence="2" id="KW-0238">DNA-binding</keyword>
<keyword evidence="3" id="KW-0804">Transcription</keyword>
<dbReference type="InterPro" id="IPR036271">
    <property type="entry name" value="Tet_transcr_reg_TetR-rel_C_sf"/>
</dbReference>
<keyword evidence="5" id="KW-1185">Reference proteome</keyword>
<dbReference type="EMBL" id="VDLX02000032">
    <property type="protein sequence ID" value="KAB8184763.1"/>
    <property type="molecule type" value="Genomic_DNA"/>
</dbReference>
<protein>
    <submittedName>
        <fullName evidence="4">TetR family transcriptional regulator</fullName>
    </submittedName>
</protein>
<evidence type="ECO:0000256" key="2">
    <source>
        <dbReference type="ARBA" id="ARBA00023125"/>
    </source>
</evidence>
<evidence type="ECO:0000256" key="1">
    <source>
        <dbReference type="ARBA" id="ARBA00023015"/>
    </source>
</evidence>
<dbReference type="Gene3D" id="1.10.357.10">
    <property type="entry name" value="Tetracycline Repressor, domain 2"/>
    <property type="match status" value="1"/>
</dbReference>
<dbReference type="InterPro" id="IPR009057">
    <property type="entry name" value="Homeodomain-like_sf"/>
</dbReference>
<dbReference type="InterPro" id="IPR049445">
    <property type="entry name" value="TetR_SbtR-like_C"/>
</dbReference>
<accession>A0A5P9YUL2</accession>
<proteinExistence type="predicted"/>
<dbReference type="InterPro" id="IPR001647">
    <property type="entry name" value="HTH_TetR"/>
</dbReference>
<evidence type="ECO:0000313" key="5">
    <source>
        <dbReference type="Proteomes" id="UP000312512"/>
    </source>
</evidence>
<dbReference type="Proteomes" id="UP000312512">
    <property type="component" value="Unassembled WGS sequence"/>
</dbReference>
<dbReference type="SUPFAM" id="SSF48498">
    <property type="entry name" value="Tetracyclin repressor-like, C-terminal domain"/>
    <property type="match status" value="1"/>
</dbReference>
<gene>
    <name evidence="4" type="ORF">FH608_048245</name>
</gene>
<dbReference type="Pfam" id="PF21597">
    <property type="entry name" value="TetR_C_43"/>
    <property type="match status" value="1"/>
</dbReference>